<feature type="region of interest" description="Disordered" evidence="2">
    <location>
        <begin position="42"/>
        <end position="68"/>
    </location>
</feature>
<dbReference type="InterPro" id="IPR001940">
    <property type="entry name" value="Peptidase_S1C"/>
</dbReference>
<keyword evidence="1" id="KW-0720">Serine protease</keyword>
<organism evidence="4 5">
    <name type="scientific">Planomicrobium stackebrandtii</name>
    <dbReference type="NCBI Taxonomy" id="253160"/>
    <lineage>
        <taxon>Bacteria</taxon>
        <taxon>Bacillati</taxon>
        <taxon>Bacillota</taxon>
        <taxon>Bacilli</taxon>
        <taxon>Bacillales</taxon>
        <taxon>Caryophanaceae</taxon>
        <taxon>Planomicrobium</taxon>
    </lineage>
</organism>
<dbReference type="EMBL" id="JAUSWB010000002">
    <property type="protein sequence ID" value="MDQ0428370.1"/>
    <property type="molecule type" value="Genomic_DNA"/>
</dbReference>
<sequence length="391" mass="42570">MTQKPSPKMNKNNRIIAILSAVLLLVIAFGVYLLLNTEEPVEAPDTEQAQPQAPAETDQETPEAETELSSMIANAKTHVYTLYTDLEQGSGFLINTQGDILTNAHVVLDATYITVKNSDGQEFNGRIIGMSDTQDLAIVRVDELAGKEPLEIEMEPVEIGTPVVAIGSPNDQSNTATTGEITGTDLDFLDQFEYTGLYEMNAEIAQGSSGGPLIAADTGKILGINSIILEEKPGSGYTIPIYTIWDQLTEWVENPIPAEEQEVVLQDVKDAYFADDLLTNFISAYYELIPYSLNDAASSYYLSYILPGSEAEQEATDLISEHAEQDRIYGAVQTTVTSVEVNGDSATVEAEAEFTYHGEASGESSTVSHEGVYTVVIDEYGDYQIEDIVNE</sequence>
<evidence type="ECO:0000256" key="1">
    <source>
        <dbReference type="ARBA" id="ARBA00022825"/>
    </source>
</evidence>
<feature type="domain" description="TcaA protein NTF2-like" evidence="3">
    <location>
        <begin position="276"/>
        <end position="388"/>
    </location>
</feature>
<dbReference type="Pfam" id="PF13365">
    <property type="entry name" value="Trypsin_2"/>
    <property type="match status" value="1"/>
</dbReference>
<reference evidence="4 5" key="1">
    <citation type="submission" date="2023-07" db="EMBL/GenBank/DDBJ databases">
        <title>Genomic Encyclopedia of Type Strains, Phase IV (KMG-IV): sequencing the most valuable type-strain genomes for metagenomic binning, comparative biology and taxonomic classification.</title>
        <authorList>
            <person name="Goeker M."/>
        </authorList>
    </citation>
    <scope>NUCLEOTIDE SEQUENCE [LARGE SCALE GENOMIC DNA]</scope>
    <source>
        <strain evidence="4 5">DSM 16419</strain>
    </source>
</reference>
<dbReference type="PRINTS" id="PR00834">
    <property type="entry name" value="PROTEASES2C"/>
</dbReference>
<keyword evidence="5" id="KW-1185">Reference proteome</keyword>
<accession>A0ABU0GSN2</accession>
<name>A0ABU0GSN2_9BACL</name>
<dbReference type="Pfam" id="PF22819">
    <property type="entry name" value="TcaA_5th"/>
    <property type="match status" value="1"/>
</dbReference>
<feature type="compositionally biased region" description="Acidic residues" evidence="2">
    <location>
        <begin position="57"/>
        <end position="66"/>
    </location>
</feature>
<keyword evidence="1" id="KW-0645">Protease</keyword>
<dbReference type="Proteomes" id="UP001241988">
    <property type="component" value="Unassembled WGS sequence"/>
</dbReference>
<proteinExistence type="predicted"/>
<dbReference type="PANTHER" id="PTHR22939">
    <property type="entry name" value="SERINE PROTEASE FAMILY S1C HTRA-RELATED"/>
    <property type="match status" value="1"/>
</dbReference>
<keyword evidence="1" id="KW-0378">Hydrolase</keyword>
<evidence type="ECO:0000313" key="4">
    <source>
        <dbReference type="EMBL" id="MDQ0428370.1"/>
    </source>
</evidence>
<dbReference type="RefSeq" id="WP_308786545.1">
    <property type="nucleotide sequence ID" value="NZ_JAUSWB010000002.1"/>
</dbReference>
<dbReference type="SUPFAM" id="SSF50494">
    <property type="entry name" value="Trypsin-like serine proteases"/>
    <property type="match status" value="1"/>
</dbReference>
<evidence type="ECO:0000259" key="3">
    <source>
        <dbReference type="Pfam" id="PF22819"/>
    </source>
</evidence>
<gene>
    <name evidence="4" type="ORF">QOZ98_001196</name>
</gene>
<evidence type="ECO:0000256" key="2">
    <source>
        <dbReference type="SAM" id="MobiDB-lite"/>
    </source>
</evidence>
<dbReference type="Gene3D" id="2.40.10.120">
    <property type="match status" value="1"/>
</dbReference>
<protein>
    <recommendedName>
        <fullName evidence="3">TcaA protein NTF2-like domain-containing protein</fullName>
    </recommendedName>
</protein>
<dbReference type="InterPro" id="IPR009003">
    <property type="entry name" value="Peptidase_S1_PA"/>
</dbReference>
<comment type="caution">
    <text evidence="4">The sequence shown here is derived from an EMBL/GenBank/DDBJ whole genome shotgun (WGS) entry which is preliminary data.</text>
</comment>
<evidence type="ECO:0000313" key="5">
    <source>
        <dbReference type="Proteomes" id="UP001241988"/>
    </source>
</evidence>
<dbReference type="InterPro" id="IPR054528">
    <property type="entry name" value="TcaA_5th"/>
</dbReference>
<dbReference type="PANTHER" id="PTHR22939:SF129">
    <property type="entry name" value="SERINE PROTEASE HTRA2, MITOCHONDRIAL"/>
    <property type="match status" value="1"/>
</dbReference>